<dbReference type="AlphaFoldDB" id="A0A1J4KCG5"/>
<dbReference type="EMBL" id="MLAK01000704">
    <property type="protein sequence ID" value="OHT07149.1"/>
    <property type="molecule type" value="Genomic_DNA"/>
</dbReference>
<keyword evidence="3" id="KW-1185">Reference proteome</keyword>
<dbReference type="RefSeq" id="XP_068360285.1">
    <property type="nucleotide sequence ID" value="XM_068490000.1"/>
</dbReference>
<evidence type="ECO:0000313" key="2">
    <source>
        <dbReference type="EMBL" id="OHT07149.1"/>
    </source>
</evidence>
<dbReference type="Proteomes" id="UP000179807">
    <property type="component" value="Unassembled WGS sequence"/>
</dbReference>
<feature type="coiled-coil region" evidence="1">
    <location>
        <begin position="246"/>
        <end position="273"/>
    </location>
</feature>
<organism evidence="2 3">
    <name type="scientific">Tritrichomonas foetus</name>
    <dbReference type="NCBI Taxonomy" id="1144522"/>
    <lineage>
        <taxon>Eukaryota</taxon>
        <taxon>Metamonada</taxon>
        <taxon>Parabasalia</taxon>
        <taxon>Tritrichomonadida</taxon>
        <taxon>Tritrichomonadidae</taxon>
        <taxon>Tritrichomonas</taxon>
    </lineage>
</organism>
<reference evidence="2" key="1">
    <citation type="submission" date="2016-10" db="EMBL/GenBank/DDBJ databases">
        <authorList>
            <person name="Benchimol M."/>
            <person name="Almeida L.G."/>
            <person name="Vasconcelos A.T."/>
            <person name="Perreira-Neves A."/>
            <person name="Rosa I.A."/>
            <person name="Tasca T."/>
            <person name="Bogo M.R."/>
            <person name="de Souza W."/>
        </authorList>
    </citation>
    <scope>NUCLEOTIDE SEQUENCE [LARGE SCALE GENOMIC DNA]</scope>
    <source>
        <strain evidence="2">K</strain>
    </source>
</reference>
<accession>A0A1J4KCG5</accession>
<protein>
    <submittedName>
        <fullName evidence="2">Uncharacterized protein</fullName>
    </submittedName>
</protein>
<evidence type="ECO:0000313" key="3">
    <source>
        <dbReference type="Proteomes" id="UP000179807"/>
    </source>
</evidence>
<name>A0A1J4KCG5_9EUKA</name>
<keyword evidence="1" id="KW-0175">Coiled coil</keyword>
<dbReference type="VEuPathDB" id="TrichDB:TRFO_01267"/>
<proteinExistence type="predicted"/>
<comment type="caution">
    <text evidence="2">The sequence shown here is derived from an EMBL/GenBank/DDBJ whole genome shotgun (WGS) entry which is preliminary data.</text>
</comment>
<gene>
    <name evidence="2" type="ORF">TRFO_01267</name>
</gene>
<sequence length="329" mass="39278">MDDSTALSDLHIRKMRAIENLDFEAAEEIENAIIIEKNIQAEKQAKQISKEMTQEFYTLRSNHYKRLDDIEKQYEIDQKDIENRFKSMFEELRAKQIEELEYIDKKMQMEIHEDSITTETNDFIYQELLSQSSKFAYLGRFDDAKQAKLQAEEQLKTTLKTRYGEIEEIYREEKEELMEKHQIDAQDVLALKETELKHLEEQKRNNIEKEENIYKASIHALKSKCNIRCSVLDGDKEINQKYANDIIIEIENLENHENVKKEEEERVASRQKLRTAALTRTREIMNRNKQDFEETENYVKRTATAKLPKRQQKGRFLKKSFFTTQNTEL</sequence>
<evidence type="ECO:0000256" key="1">
    <source>
        <dbReference type="SAM" id="Coils"/>
    </source>
</evidence>
<dbReference type="GeneID" id="94824704"/>